<reference evidence="18 19" key="1">
    <citation type="submission" date="2010-08" db="EMBL/GenBank/DDBJ databases">
        <authorList>
            <consortium name="US DOE Joint Genome Institute (JGI-PGF)"/>
            <person name="Lucas S."/>
            <person name="Copeland A."/>
            <person name="Lapidus A."/>
            <person name="Cheng J.-F."/>
            <person name="Bruce D."/>
            <person name="Goodwin L."/>
            <person name="Pitluck S."/>
            <person name="Land M.L."/>
            <person name="Hauser L."/>
            <person name="Chang Y.-J."/>
            <person name="Anderson I.J."/>
            <person name="Johnson E."/>
            <person name="Mulhopadhyay B."/>
            <person name="Kyrpides N."/>
            <person name="Woyke T.J."/>
        </authorList>
    </citation>
    <scope>NUCLEOTIDE SEQUENCE [LARGE SCALE GENOMIC DNA]</scope>
    <source>
        <strain evidence="18 19">6</strain>
    </source>
</reference>
<keyword evidence="8 14" id="KW-0560">Oxidoreductase</keyword>
<dbReference type="Proteomes" id="UP000005753">
    <property type="component" value="Chromosome"/>
</dbReference>
<dbReference type="Pfam" id="PF00742">
    <property type="entry name" value="Homoserine_dh"/>
    <property type="match status" value="1"/>
</dbReference>
<dbReference type="Gene3D" id="3.30.360.10">
    <property type="entry name" value="Dihydrodipicolinate Reductase, domain 2"/>
    <property type="match status" value="1"/>
</dbReference>
<evidence type="ECO:0000259" key="16">
    <source>
        <dbReference type="Pfam" id="PF00742"/>
    </source>
</evidence>
<evidence type="ECO:0000256" key="15">
    <source>
        <dbReference type="RuleBase" id="RU004171"/>
    </source>
</evidence>
<feature type="domain" description="Homoserine dehydrogenase catalytic" evidence="16">
    <location>
        <begin position="147"/>
        <end position="325"/>
    </location>
</feature>
<comment type="catalytic activity">
    <reaction evidence="11">
        <text>L-homoserine + NADP(+) = L-aspartate 4-semialdehyde + NADPH + H(+)</text>
        <dbReference type="Rhea" id="RHEA:15761"/>
        <dbReference type="ChEBI" id="CHEBI:15378"/>
        <dbReference type="ChEBI" id="CHEBI:57476"/>
        <dbReference type="ChEBI" id="CHEBI:57783"/>
        <dbReference type="ChEBI" id="CHEBI:58349"/>
        <dbReference type="ChEBI" id="CHEBI:537519"/>
        <dbReference type="EC" id="1.1.1.3"/>
    </reaction>
    <physiologicalReaction direction="right-to-left" evidence="11">
        <dbReference type="Rhea" id="RHEA:15763"/>
    </physiologicalReaction>
</comment>
<reference evidence="18 19" key="2">
    <citation type="submission" date="2012-02" db="EMBL/GenBank/DDBJ databases">
        <title>Improved High-Quality Draft sequence of Eubacterium cellulosolvens 6.</title>
        <authorList>
            <consortium name="US DOE Joint Genome Institute"/>
            <person name="Lucas S."/>
            <person name="Han J."/>
            <person name="Lapidus A."/>
            <person name="Cheng J.-F."/>
            <person name="Goodwin L."/>
            <person name="Pitluck S."/>
            <person name="Peters L."/>
            <person name="Mikhailova N."/>
            <person name="Gu W."/>
            <person name="Detter J.C."/>
            <person name="Han C."/>
            <person name="Tapia R."/>
            <person name="Land M."/>
            <person name="Hauser L."/>
            <person name="Kyrpides N."/>
            <person name="Ivanova N."/>
            <person name="Pagani I."/>
            <person name="Johnson E."/>
            <person name="Mukhopadhyay B."/>
            <person name="Anderson I."/>
            <person name="Woyke T."/>
        </authorList>
    </citation>
    <scope>NUCLEOTIDE SEQUENCE [LARGE SCALE GENOMIC DNA]</scope>
    <source>
        <strain evidence="18 19">6</strain>
    </source>
</reference>
<evidence type="ECO:0000256" key="8">
    <source>
        <dbReference type="ARBA" id="ARBA00023002"/>
    </source>
</evidence>
<evidence type="ECO:0000256" key="10">
    <source>
        <dbReference type="ARBA" id="ARBA00023167"/>
    </source>
</evidence>
<feature type="binding site" evidence="13">
    <location>
        <position position="115"/>
    </location>
    <ligand>
        <name>NADPH</name>
        <dbReference type="ChEBI" id="CHEBI:57783"/>
    </ligand>
</feature>
<dbReference type="Gene3D" id="3.40.50.720">
    <property type="entry name" value="NAD(P)-binding Rossmann-like Domain"/>
    <property type="match status" value="1"/>
</dbReference>
<keyword evidence="7 14" id="KW-0791">Threonine biosynthesis</keyword>
<dbReference type="UniPathway" id="UPA00051">
    <property type="reaction ID" value="UER00465"/>
</dbReference>
<dbReference type="eggNOG" id="COG0460">
    <property type="taxonomic scope" value="Bacteria"/>
</dbReference>
<feature type="domain" description="Aspartate/homoserine dehydrogenase NAD-binding" evidence="17">
    <location>
        <begin position="23"/>
        <end position="139"/>
    </location>
</feature>
<proteinExistence type="inferred from homology"/>
<evidence type="ECO:0000256" key="11">
    <source>
        <dbReference type="ARBA" id="ARBA00048841"/>
    </source>
</evidence>
<dbReference type="SUPFAM" id="SSF55347">
    <property type="entry name" value="Glyceraldehyde-3-phosphate dehydrogenase-like, C-terminal domain"/>
    <property type="match status" value="1"/>
</dbReference>
<evidence type="ECO:0000256" key="5">
    <source>
        <dbReference type="ARBA" id="ARBA00013376"/>
    </source>
</evidence>
<protein>
    <recommendedName>
        <fullName evidence="5 14">Homoserine dehydrogenase</fullName>
        <ecNumber evidence="4 14">1.1.1.3</ecNumber>
    </recommendedName>
</protein>
<evidence type="ECO:0000256" key="4">
    <source>
        <dbReference type="ARBA" id="ARBA00013213"/>
    </source>
</evidence>
<dbReference type="STRING" id="633697.EubceDRAFT1_1399"/>
<dbReference type="Pfam" id="PF03447">
    <property type="entry name" value="NAD_binding_3"/>
    <property type="match status" value="1"/>
</dbReference>
<evidence type="ECO:0000256" key="3">
    <source>
        <dbReference type="ARBA" id="ARBA00006753"/>
    </source>
</evidence>
<evidence type="ECO:0000313" key="19">
    <source>
        <dbReference type="Proteomes" id="UP000005753"/>
    </source>
</evidence>
<feature type="binding site" evidence="13">
    <location>
        <begin position="22"/>
        <end position="29"/>
    </location>
    <ligand>
        <name>NADP(+)</name>
        <dbReference type="ChEBI" id="CHEBI:58349"/>
    </ligand>
</feature>
<comment type="pathway">
    <text evidence="1 14">Amino-acid biosynthesis; L-threonine biosynthesis; L-threonine from L-aspartate: step 3/5.</text>
</comment>
<dbReference type="GO" id="GO:0004412">
    <property type="term" value="F:homoserine dehydrogenase activity"/>
    <property type="evidence" value="ECO:0007669"/>
    <property type="project" value="UniProtKB-EC"/>
</dbReference>
<evidence type="ECO:0000256" key="2">
    <source>
        <dbReference type="ARBA" id="ARBA00005062"/>
    </source>
</evidence>
<sequence>MTPVENSDESEDNEQMVNVAVLGYGTVGSGVVEVINTNHDSINKKTGDEINIKYVLDLRDFPGDPVEKILVHDFNTIVNDPEVDIVVETMGGVHPAYDFTKQALLAGKSVCTSNKELVASHGTELMQIAEDKQINYLFEASCGGGIPIIRPLNSSLTADEIDQITGILNGTTNYILTKMTRDGSEFEDALVEAQNNGYAERNPEADIEGHDACRKIAILSSLAYGHHVNFEDIHTEGITKITATDIKYAQEIGAAIKLLGTSCKTENGFYAMVTPGMIDPTSPLYSVNGVFNAIFVHGNVLGDAMFYGSGAGKLPTASAVVADVVDAARHLHRNIMQNWSSHSLELKDISEMENRFFVRVKGTVAGKIDEITEIFGRVEPISLPSVPGEFAFITKSMKEADFAAKAEKLADDMLGRIRVFF</sequence>
<dbReference type="HOGENOM" id="CLU_009116_1_1_9"/>
<evidence type="ECO:0000256" key="12">
    <source>
        <dbReference type="PIRSR" id="PIRSR000098-1"/>
    </source>
</evidence>
<evidence type="ECO:0000313" key="18">
    <source>
        <dbReference type="EMBL" id="EIM57210.1"/>
    </source>
</evidence>
<dbReference type="InterPro" id="IPR019811">
    <property type="entry name" value="HDH_CS"/>
</dbReference>
<name>I5ATT7_EUBC6</name>
<evidence type="ECO:0000256" key="1">
    <source>
        <dbReference type="ARBA" id="ARBA00005056"/>
    </source>
</evidence>
<dbReference type="PROSITE" id="PS01042">
    <property type="entry name" value="HOMOSER_DHGENASE"/>
    <property type="match status" value="1"/>
</dbReference>
<evidence type="ECO:0000256" key="13">
    <source>
        <dbReference type="PIRSR" id="PIRSR000098-2"/>
    </source>
</evidence>
<dbReference type="GO" id="GO:0009088">
    <property type="term" value="P:threonine biosynthetic process"/>
    <property type="evidence" value="ECO:0007669"/>
    <property type="project" value="UniProtKB-UniPathway"/>
</dbReference>
<gene>
    <name evidence="18" type="ORF">EubceDRAFT1_1399</name>
</gene>
<organism evidence="18 19">
    <name type="scientific">Eubacterium cellulosolvens (strain ATCC 43171 / JCM 9499 / 6)</name>
    <name type="common">Cillobacterium cellulosolvens</name>
    <dbReference type="NCBI Taxonomy" id="633697"/>
    <lineage>
        <taxon>Bacteria</taxon>
        <taxon>Bacillati</taxon>
        <taxon>Bacillota</taxon>
        <taxon>Clostridia</taxon>
        <taxon>Eubacteriales</taxon>
        <taxon>Eubacteriaceae</taxon>
        <taxon>Eubacterium</taxon>
    </lineage>
</organism>
<feature type="binding site" evidence="13">
    <location>
        <position position="200"/>
    </location>
    <ligand>
        <name>L-homoserine</name>
        <dbReference type="ChEBI" id="CHEBI:57476"/>
    </ligand>
</feature>
<dbReference type="InterPro" id="IPR005106">
    <property type="entry name" value="Asp/hSer_DH_NAD-bd"/>
</dbReference>
<dbReference type="AlphaFoldDB" id="I5ATT7"/>
<dbReference type="InterPro" id="IPR036291">
    <property type="entry name" value="NAD(P)-bd_dom_sf"/>
</dbReference>
<dbReference type="PIRSF" id="PIRSF000098">
    <property type="entry name" value="Homoser_dehydrog"/>
    <property type="match status" value="1"/>
</dbReference>
<dbReference type="NCBIfam" id="NF004976">
    <property type="entry name" value="PRK06349.1"/>
    <property type="match status" value="1"/>
</dbReference>
<comment type="similarity">
    <text evidence="3 15">Belongs to the homoserine dehydrogenase family.</text>
</comment>
<dbReference type="InterPro" id="IPR001342">
    <property type="entry name" value="HDH_cat"/>
</dbReference>
<dbReference type="InterPro" id="IPR016204">
    <property type="entry name" value="HDH"/>
</dbReference>
<dbReference type="GO" id="GO:0050661">
    <property type="term" value="F:NADP binding"/>
    <property type="evidence" value="ECO:0007669"/>
    <property type="project" value="InterPro"/>
</dbReference>
<keyword evidence="13 14" id="KW-0521">NADP</keyword>
<evidence type="ECO:0000256" key="7">
    <source>
        <dbReference type="ARBA" id="ARBA00022697"/>
    </source>
</evidence>
<dbReference type="EMBL" id="CM001487">
    <property type="protein sequence ID" value="EIM57210.1"/>
    <property type="molecule type" value="Genomic_DNA"/>
</dbReference>
<evidence type="ECO:0000256" key="6">
    <source>
        <dbReference type="ARBA" id="ARBA00022605"/>
    </source>
</evidence>
<accession>I5ATT7</accession>
<evidence type="ECO:0000256" key="9">
    <source>
        <dbReference type="ARBA" id="ARBA00023053"/>
    </source>
</evidence>
<dbReference type="PANTHER" id="PTHR43331">
    <property type="entry name" value="HOMOSERINE DEHYDROGENASE"/>
    <property type="match status" value="1"/>
</dbReference>
<feature type="active site" description="Proton donor" evidence="12">
    <location>
        <position position="215"/>
    </location>
</feature>
<dbReference type="FunFam" id="3.30.360.10:FF:000005">
    <property type="entry name" value="Homoserine dehydrogenase"/>
    <property type="match status" value="1"/>
</dbReference>
<keyword evidence="10 14" id="KW-0486">Methionine biosynthesis</keyword>
<keyword evidence="6 14" id="KW-0028">Amino-acid biosynthesis</keyword>
<dbReference type="GO" id="GO:0009086">
    <property type="term" value="P:methionine biosynthetic process"/>
    <property type="evidence" value="ECO:0007669"/>
    <property type="project" value="UniProtKB-KW"/>
</dbReference>
<evidence type="ECO:0000256" key="14">
    <source>
        <dbReference type="RuleBase" id="RU000579"/>
    </source>
</evidence>
<dbReference type="UniPathway" id="UPA00050">
    <property type="reaction ID" value="UER00063"/>
</dbReference>
<keyword evidence="9" id="KW-0915">Sodium</keyword>
<dbReference type="EC" id="1.1.1.3" evidence="4 14"/>
<dbReference type="SUPFAM" id="SSF51735">
    <property type="entry name" value="NAD(P)-binding Rossmann-fold domains"/>
    <property type="match status" value="1"/>
</dbReference>
<dbReference type="Gene3D" id="3.30.70.260">
    <property type="match status" value="1"/>
</dbReference>
<keyword evidence="19" id="KW-1185">Reference proteome</keyword>
<comment type="pathway">
    <text evidence="2 14">Amino-acid biosynthesis; L-methionine biosynthesis via de novo pathway; L-homoserine from L-aspartate: step 3/3.</text>
</comment>
<evidence type="ECO:0000259" key="17">
    <source>
        <dbReference type="Pfam" id="PF03447"/>
    </source>
</evidence>
<dbReference type="PANTHER" id="PTHR43331:SF1">
    <property type="entry name" value="HOMOSERINE DEHYDROGENASE"/>
    <property type="match status" value="1"/>
</dbReference>